<evidence type="ECO:0008006" key="4">
    <source>
        <dbReference type="Google" id="ProtNLM"/>
    </source>
</evidence>
<reference evidence="2" key="1">
    <citation type="journal article" date="2020" name="Stud. Mycol.">
        <title>101 Dothideomycetes genomes: a test case for predicting lifestyles and emergence of pathogens.</title>
        <authorList>
            <person name="Haridas S."/>
            <person name="Albert R."/>
            <person name="Binder M."/>
            <person name="Bloem J."/>
            <person name="Labutti K."/>
            <person name="Salamov A."/>
            <person name="Andreopoulos B."/>
            <person name="Baker S."/>
            <person name="Barry K."/>
            <person name="Bills G."/>
            <person name="Bluhm B."/>
            <person name="Cannon C."/>
            <person name="Castanera R."/>
            <person name="Culley D."/>
            <person name="Daum C."/>
            <person name="Ezra D."/>
            <person name="Gonzalez J."/>
            <person name="Henrissat B."/>
            <person name="Kuo A."/>
            <person name="Liang C."/>
            <person name="Lipzen A."/>
            <person name="Lutzoni F."/>
            <person name="Magnuson J."/>
            <person name="Mondo S."/>
            <person name="Nolan M."/>
            <person name="Ohm R."/>
            <person name="Pangilinan J."/>
            <person name="Park H.-J."/>
            <person name="Ramirez L."/>
            <person name="Alfaro M."/>
            <person name="Sun H."/>
            <person name="Tritt A."/>
            <person name="Yoshinaga Y."/>
            <person name="Zwiers L.-H."/>
            <person name="Turgeon B."/>
            <person name="Goodwin S."/>
            <person name="Spatafora J."/>
            <person name="Crous P."/>
            <person name="Grigoriev I."/>
        </authorList>
    </citation>
    <scope>NUCLEOTIDE SEQUENCE</scope>
    <source>
        <strain evidence="2">CBS 113979</strain>
    </source>
</reference>
<evidence type="ECO:0000256" key="1">
    <source>
        <dbReference type="SAM" id="MobiDB-lite"/>
    </source>
</evidence>
<feature type="region of interest" description="Disordered" evidence="1">
    <location>
        <begin position="499"/>
        <end position="525"/>
    </location>
</feature>
<feature type="region of interest" description="Disordered" evidence="1">
    <location>
        <begin position="1"/>
        <end position="73"/>
    </location>
</feature>
<name>A0A6G1H3E4_9PEZI</name>
<protein>
    <recommendedName>
        <fullName evidence="4">C3H1-type domain-containing protein</fullName>
    </recommendedName>
</protein>
<evidence type="ECO:0000313" key="3">
    <source>
        <dbReference type="Proteomes" id="UP000800041"/>
    </source>
</evidence>
<dbReference type="EMBL" id="ML977152">
    <property type="protein sequence ID" value="KAF1987577.1"/>
    <property type="molecule type" value="Genomic_DNA"/>
</dbReference>
<feature type="compositionally biased region" description="Basic and acidic residues" evidence="1">
    <location>
        <begin position="428"/>
        <end position="438"/>
    </location>
</feature>
<organism evidence="2 3">
    <name type="scientific">Aulographum hederae CBS 113979</name>
    <dbReference type="NCBI Taxonomy" id="1176131"/>
    <lineage>
        <taxon>Eukaryota</taxon>
        <taxon>Fungi</taxon>
        <taxon>Dikarya</taxon>
        <taxon>Ascomycota</taxon>
        <taxon>Pezizomycotina</taxon>
        <taxon>Dothideomycetes</taxon>
        <taxon>Pleosporomycetidae</taxon>
        <taxon>Aulographales</taxon>
        <taxon>Aulographaceae</taxon>
    </lineage>
</organism>
<gene>
    <name evidence="2" type="ORF">K402DRAFT_462863</name>
</gene>
<feature type="region of interest" description="Disordered" evidence="1">
    <location>
        <begin position="364"/>
        <end position="486"/>
    </location>
</feature>
<feature type="compositionally biased region" description="Polar residues" evidence="1">
    <location>
        <begin position="1"/>
        <end position="20"/>
    </location>
</feature>
<feature type="compositionally biased region" description="Basic and acidic residues" evidence="1">
    <location>
        <begin position="457"/>
        <end position="477"/>
    </location>
</feature>
<dbReference type="Proteomes" id="UP000800041">
    <property type="component" value="Unassembled WGS sequence"/>
</dbReference>
<keyword evidence="3" id="KW-1185">Reference proteome</keyword>
<evidence type="ECO:0000313" key="2">
    <source>
        <dbReference type="EMBL" id="KAF1987577.1"/>
    </source>
</evidence>
<dbReference type="AlphaFoldDB" id="A0A6G1H3E4"/>
<proteinExistence type="predicted"/>
<sequence length="620" mass="67915">MSCTTVNQPANNATRHSASQVHMHPVGQATPHSASHLAANSAGHSAQGQDFNLPIYPPHPHRGHPSPSPLSSPSITPIGMSPNLVYPPVHQIPQIVLPEQVLRSQPVPGSHVGYSNPPYVNIGGIASPYGPYGPTVERIPNHLARRTSNPFLGNVSGSMLSRPSSPYLAIPSGPLPMGSPRISPISNAHSAARQQRALQRIPLETVQQVVGLTGPYVKPSTIAALQATAARGRNLVSQGTFNYIEAHPTIACLKVQDQWQWVELHCRYCNNNAVMSPDGTLKWMTGPVGIMEHFETHKLCNARLQEDKSNLTLTMDATLPFQFGTMRLIDIGFVQDYFCGGKDVFQSIKMVCTDIGKKRRSESVVGDVPQATEKRQRGRNGTILRFRAEDGQEDVSHQASNTTEHAPGSPAETDLQDPDIAQTLGDDQAGHELVDKNDRKKKAKGAQKAQISGGGSSHHDATGKKETESEREAEDPRRKKRATESQIDEYNLYHAFRLTEKSDPGPAPKPKVSLAKPSDAQQQEVDQNGIQAFSRYCPCALSGHPCRDSTCRKVKICHLKVHGEACDRESYHGWPASSCVYFILSDKCLAEGHCMKGHDYKEIRKELMLQHEHDTHSGQE</sequence>
<accession>A0A6G1H3E4</accession>
<feature type="compositionally biased region" description="Basic and acidic residues" evidence="1">
    <location>
        <begin position="386"/>
        <end position="396"/>
    </location>
</feature>